<gene>
    <name evidence="2" type="primary">yjdF</name>
    <name evidence="2" type="ORF">GCM10007036_31530</name>
</gene>
<proteinExistence type="predicted"/>
<feature type="transmembrane region" description="Helical" evidence="1">
    <location>
        <begin position="135"/>
        <end position="155"/>
    </location>
</feature>
<feature type="transmembrane region" description="Helical" evidence="1">
    <location>
        <begin position="12"/>
        <end position="30"/>
    </location>
</feature>
<organism evidence="2 3">
    <name type="scientific">Alsobacter metallidurans</name>
    <dbReference type="NCBI Taxonomy" id="340221"/>
    <lineage>
        <taxon>Bacteria</taxon>
        <taxon>Pseudomonadati</taxon>
        <taxon>Pseudomonadota</taxon>
        <taxon>Alphaproteobacteria</taxon>
        <taxon>Hyphomicrobiales</taxon>
        <taxon>Alsobacteraceae</taxon>
        <taxon>Alsobacter</taxon>
    </lineage>
</organism>
<dbReference type="AlphaFoldDB" id="A0A917MI71"/>
<evidence type="ECO:0000313" key="2">
    <source>
        <dbReference type="EMBL" id="GGH24838.1"/>
    </source>
</evidence>
<dbReference type="InterPro" id="IPR014509">
    <property type="entry name" value="YjdF-like"/>
</dbReference>
<dbReference type="EMBL" id="BMES01000002">
    <property type="protein sequence ID" value="GGH24838.1"/>
    <property type="molecule type" value="Genomic_DNA"/>
</dbReference>
<feature type="transmembrane region" description="Helical" evidence="1">
    <location>
        <begin position="184"/>
        <end position="200"/>
    </location>
</feature>
<protein>
    <submittedName>
        <fullName evidence="2">Membrane protein</fullName>
    </submittedName>
</protein>
<dbReference type="RefSeq" id="WP_210318667.1">
    <property type="nucleotide sequence ID" value="NZ_BMES01000002.1"/>
</dbReference>
<evidence type="ECO:0000256" key="1">
    <source>
        <dbReference type="SAM" id="Phobius"/>
    </source>
</evidence>
<name>A0A917MI71_9HYPH</name>
<keyword evidence="1" id="KW-0812">Transmembrane</keyword>
<dbReference type="Proteomes" id="UP000603912">
    <property type="component" value="Unassembled WGS sequence"/>
</dbReference>
<dbReference type="Pfam" id="PF09997">
    <property type="entry name" value="DUF2238"/>
    <property type="match status" value="1"/>
</dbReference>
<reference evidence="2" key="1">
    <citation type="journal article" date="2014" name="Int. J. Syst. Evol. Microbiol.">
        <title>Complete genome sequence of Corynebacterium casei LMG S-19264T (=DSM 44701T), isolated from a smear-ripened cheese.</title>
        <authorList>
            <consortium name="US DOE Joint Genome Institute (JGI-PGF)"/>
            <person name="Walter F."/>
            <person name="Albersmeier A."/>
            <person name="Kalinowski J."/>
            <person name="Ruckert C."/>
        </authorList>
    </citation>
    <scope>NUCLEOTIDE SEQUENCE</scope>
    <source>
        <strain evidence="2">CGMCC 1.12214</strain>
    </source>
</reference>
<reference evidence="2" key="2">
    <citation type="submission" date="2020-09" db="EMBL/GenBank/DDBJ databases">
        <authorList>
            <person name="Sun Q."/>
            <person name="Zhou Y."/>
        </authorList>
    </citation>
    <scope>NUCLEOTIDE SEQUENCE</scope>
    <source>
        <strain evidence="2">CGMCC 1.12214</strain>
    </source>
</reference>
<feature type="transmembrane region" description="Helical" evidence="1">
    <location>
        <begin position="62"/>
        <end position="85"/>
    </location>
</feature>
<keyword evidence="1" id="KW-1133">Transmembrane helix</keyword>
<feature type="transmembrane region" description="Helical" evidence="1">
    <location>
        <begin position="36"/>
        <end position="53"/>
    </location>
</feature>
<keyword evidence="3" id="KW-1185">Reference proteome</keyword>
<comment type="caution">
    <text evidence="2">The sequence shown here is derived from an EMBL/GenBank/DDBJ whole genome shotgun (WGS) entry which is preliminary data.</text>
</comment>
<evidence type="ECO:0000313" key="3">
    <source>
        <dbReference type="Proteomes" id="UP000603912"/>
    </source>
</evidence>
<dbReference type="InterPro" id="IPR058534">
    <property type="entry name" value="YjdF"/>
</dbReference>
<keyword evidence="1" id="KW-0472">Membrane</keyword>
<sequence length="214" mass="23582">MVLGGSPQRLTPLALAAVFVAALPLSYFGAHDRLTWWLETIPALIAFPLLALTRKRWPLSGLLYLLILAHALILLVGGHYTYALVPAGDWVRDWVGGARNNYDKLGHFAQGFVPAILTRELLVRYSPFRQAPRSAFLPILMVAGPLAFSALYEIIEWRVAVATGEAADAFLGTQGDVWDTQSDMLMALIGALCAMILIPLHDRSLRRLQPPERA</sequence>
<accession>A0A917MI71</accession>
<dbReference type="PIRSF" id="PIRSF020606">
    <property type="entry name" value="UCP020606"/>
    <property type="match status" value="1"/>
</dbReference>